<comment type="caution">
    <text evidence="1">The sequence shown here is derived from an EMBL/GenBank/DDBJ whole genome shotgun (WGS) entry which is preliminary data.</text>
</comment>
<name>A0A419PN42_CLOSI</name>
<gene>
    <name evidence="1" type="ORF">CSKR_107915</name>
</gene>
<evidence type="ECO:0000313" key="1">
    <source>
        <dbReference type="EMBL" id="KAG5452107.1"/>
    </source>
</evidence>
<dbReference type="Proteomes" id="UP000286415">
    <property type="component" value="Unassembled WGS sequence"/>
</dbReference>
<reference evidence="1 2" key="2">
    <citation type="journal article" date="2021" name="Genomics">
        <title>High-quality reference genome for Clonorchis sinensis.</title>
        <authorList>
            <person name="Young N.D."/>
            <person name="Stroehlein A.J."/>
            <person name="Kinkar L."/>
            <person name="Wang T."/>
            <person name="Sohn W.M."/>
            <person name="Chang B.C.H."/>
            <person name="Kaur P."/>
            <person name="Weisz D."/>
            <person name="Dudchenko O."/>
            <person name="Aiden E.L."/>
            <person name="Korhonen P.K."/>
            <person name="Gasser R.B."/>
        </authorList>
    </citation>
    <scope>NUCLEOTIDE SEQUENCE [LARGE SCALE GENOMIC DNA]</scope>
    <source>
        <strain evidence="1">Cs-k2</strain>
    </source>
</reference>
<evidence type="ECO:0000313" key="2">
    <source>
        <dbReference type="Proteomes" id="UP000286415"/>
    </source>
</evidence>
<reference evidence="1 2" key="1">
    <citation type="journal article" date="2018" name="Biotechnol. Adv.">
        <title>Improved genomic resources and new bioinformatic workflow for the carcinogenic parasite Clonorchis sinensis: Biotechnological implications.</title>
        <authorList>
            <person name="Wang D."/>
            <person name="Korhonen P.K."/>
            <person name="Gasser R.B."/>
            <person name="Young N.D."/>
        </authorList>
    </citation>
    <scope>NUCLEOTIDE SEQUENCE [LARGE SCALE GENOMIC DNA]</scope>
    <source>
        <strain evidence="1">Cs-k2</strain>
    </source>
</reference>
<accession>A0A419PN42</accession>
<keyword evidence="2" id="KW-1185">Reference proteome</keyword>
<proteinExistence type="predicted"/>
<sequence>MWHESTTSCECHDCMRVGILPGRSHLDRRMIRVLYQRLWLKSPTARQRYWTGNASTLPFLRNTLPHMFQPPTWRAKRLCSSDLYPLTNLCKRRQLSGNSDAFWIRHWQPVFWQYWVMIDFWVQTFDQSDPGLMPDRRTSRIFGQSCVV</sequence>
<dbReference type="EMBL" id="NIRI02000042">
    <property type="protein sequence ID" value="KAG5452107.1"/>
    <property type="molecule type" value="Genomic_DNA"/>
</dbReference>
<organism evidence="1 2">
    <name type="scientific">Clonorchis sinensis</name>
    <name type="common">Chinese liver fluke</name>
    <dbReference type="NCBI Taxonomy" id="79923"/>
    <lineage>
        <taxon>Eukaryota</taxon>
        <taxon>Metazoa</taxon>
        <taxon>Spiralia</taxon>
        <taxon>Lophotrochozoa</taxon>
        <taxon>Platyhelminthes</taxon>
        <taxon>Trematoda</taxon>
        <taxon>Digenea</taxon>
        <taxon>Opisthorchiida</taxon>
        <taxon>Opisthorchiata</taxon>
        <taxon>Opisthorchiidae</taxon>
        <taxon>Clonorchis</taxon>
    </lineage>
</organism>
<dbReference type="AlphaFoldDB" id="A0A419PN42"/>
<dbReference type="InParanoid" id="A0A419PN42"/>
<protein>
    <submittedName>
        <fullName evidence="1">Uncharacterized protein</fullName>
    </submittedName>
</protein>